<keyword evidence="1" id="KW-0732">Signal</keyword>
<sequence length="336" mass="37995">MKYILLLLFSLLSFSLYAQEETLKEPNDQTIIANTDSIYPYKFPIWGQQVIDRGYDFPLPGGVALHYVYNEMFLDITDFKLGFNNMGYNPIFNKNTLGFKKTRAVSHGYNVRADLFVLPFLDVYGLFSQVGGSTEVSLQPNFGNEKFPEFSSKVEFTAIAFGGGATFNYGIGQYFISWDINYSATRTELLKNNVGVITSSARFGRRFNFKKQRYLAFYVGAMYRNFTNAEGNAGDITLGTAIPGIGDAVRNWYGQLSPVQKKIIDGVNEQIGIDVGSGNIENMSIQYEIKKDLIQKFTFQFGGQFQLSKRIMIRGEYGVSQYSKFLLTGVNYRFGL</sequence>
<name>A0ABX8H2C4_9BACT</name>
<evidence type="ECO:0000313" key="2">
    <source>
        <dbReference type="EMBL" id="QWG09722.1"/>
    </source>
</evidence>
<feature type="chain" id="PRO_5045423700" description="Porin family protein" evidence="1">
    <location>
        <begin position="19"/>
        <end position="336"/>
    </location>
</feature>
<protein>
    <recommendedName>
        <fullName evidence="4">Porin family protein</fullName>
    </recommendedName>
</protein>
<reference evidence="2 3" key="1">
    <citation type="submission" date="2021-05" db="EMBL/GenBank/DDBJ databases">
        <title>Comparative genomic studies on the polysaccharide-degrading batcterial strains of the Flammeovirga genus.</title>
        <authorList>
            <person name="Zewei F."/>
            <person name="Zheng Z."/>
            <person name="Yu L."/>
            <person name="Ruyue G."/>
            <person name="Yanhong M."/>
            <person name="Yuanyuan C."/>
            <person name="Jingyan G."/>
            <person name="Wenjun H."/>
        </authorList>
    </citation>
    <scope>NUCLEOTIDE SEQUENCE [LARGE SCALE GENOMIC DNA]</scope>
    <source>
        <strain evidence="2 3">YS10</strain>
    </source>
</reference>
<dbReference type="Proteomes" id="UP000682802">
    <property type="component" value="Chromosome 2"/>
</dbReference>
<feature type="signal peptide" evidence="1">
    <location>
        <begin position="1"/>
        <end position="18"/>
    </location>
</feature>
<evidence type="ECO:0008006" key="4">
    <source>
        <dbReference type="Google" id="ProtNLM"/>
    </source>
</evidence>
<evidence type="ECO:0000256" key="1">
    <source>
        <dbReference type="SAM" id="SignalP"/>
    </source>
</evidence>
<gene>
    <name evidence="2" type="ORF">KM029_24295</name>
</gene>
<organism evidence="2 3">
    <name type="scientific">Flammeovirga kamogawensis</name>
    <dbReference type="NCBI Taxonomy" id="373891"/>
    <lineage>
        <taxon>Bacteria</taxon>
        <taxon>Pseudomonadati</taxon>
        <taxon>Bacteroidota</taxon>
        <taxon>Cytophagia</taxon>
        <taxon>Cytophagales</taxon>
        <taxon>Flammeovirgaceae</taxon>
        <taxon>Flammeovirga</taxon>
    </lineage>
</organism>
<dbReference type="RefSeq" id="WP_144076391.1">
    <property type="nucleotide sequence ID" value="NZ_CP076129.1"/>
</dbReference>
<dbReference type="EMBL" id="CP076129">
    <property type="protein sequence ID" value="QWG09722.1"/>
    <property type="molecule type" value="Genomic_DNA"/>
</dbReference>
<evidence type="ECO:0000313" key="3">
    <source>
        <dbReference type="Proteomes" id="UP000682802"/>
    </source>
</evidence>
<keyword evidence="3" id="KW-1185">Reference proteome</keyword>
<accession>A0ABX8H2C4</accession>
<proteinExistence type="predicted"/>